<dbReference type="PROSITE" id="PS51371">
    <property type="entry name" value="CBS"/>
    <property type="match status" value="1"/>
</dbReference>
<dbReference type="GO" id="GO:0016020">
    <property type="term" value="C:membrane"/>
    <property type="evidence" value="ECO:0007669"/>
    <property type="project" value="InterPro"/>
</dbReference>
<evidence type="ECO:0000256" key="1">
    <source>
        <dbReference type="PROSITE-ProRule" id="PRU00703"/>
    </source>
</evidence>
<dbReference type="SUPFAM" id="SSF54631">
    <property type="entry name" value="CBS-domain pair"/>
    <property type="match status" value="1"/>
</dbReference>
<proteinExistence type="predicted"/>
<protein>
    <submittedName>
        <fullName evidence="4">Cyclic nucleotide-binding protein</fullName>
    </submittedName>
</protein>
<dbReference type="Pfam" id="PF10335">
    <property type="entry name" value="DUF294_C"/>
    <property type="match status" value="1"/>
</dbReference>
<dbReference type="RefSeq" id="WP_042020866.1">
    <property type="nucleotide sequence ID" value="NZ_CDBW01000018.1"/>
</dbReference>
<dbReference type="EMBL" id="MKFU01000022">
    <property type="protein sequence ID" value="OHY91379.1"/>
    <property type="molecule type" value="Genomic_DNA"/>
</dbReference>
<dbReference type="InterPro" id="IPR018821">
    <property type="entry name" value="DUF294_put_nucleoTrafse_sb-bd"/>
</dbReference>
<dbReference type="GO" id="GO:0015095">
    <property type="term" value="F:magnesium ion transmembrane transporter activity"/>
    <property type="evidence" value="ECO:0007669"/>
    <property type="project" value="InterPro"/>
</dbReference>
<dbReference type="SMART" id="SM00100">
    <property type="entry name" value="cNMP"/>
    <property type="match status" value="1"/>
</dbReference>
<reference evidence="4 5" key="1">
    <citation type="submission" date="2016-09" db="EMBL/GenBank/DDBJ databases">
        <title>Draft Genome Sequence of Aeromonas sobria Strain 08005, Isolated from Sick Rana catesbeiana.</title>
        <authorList>
            <person name="Yang Q."/>
        </authorList>
    </citation>
    <scope>NUCLEOTIDE SEQUENCE [LARGE SCALE GENOMIC DNA]</scope>
    <source>
        <strain evidence="4 5">08005</strain>
    </source>
</reference>
<accession>A0A1S2CT95</accession>
<dbReference type="InterPro" id="IPR000644">
    <property type="entry name" value="CBS_dom"/>
</dbReference>
<feature type="domain" description="CBS" evidence="3">
    <location>
        <begin position="215"/>
        <end position="272"/>
    </location>
</feature>
<dbReference type="PROSITE" id="PS50042">
    <property type="entry name" value="CNMP_BINDING_3"/>
    <property type="match status" value="1"/>
</dbReference>
<dbReference type="Proteomes" id="UP000179934">
    <property type="component" value="Unassembled WGS sequence"/>
</dbReference>
<dbReference type="OrthoDB" id="9808528at2"/>
<gene>
    <name evidence="4" type="ORF">BJD16_16575</name>
</gene>
<dbReference type="CDD" id="cd00038">
    <property type="entry name" value="CAP_ED"/>
    <property type="match status" value="1"/>
</dbReference>
<dbReference type="Gene3D" id="3.10.580.10">
    <property type="entry name" value="CBS-domain"/>
    <property type="match status" value="1"/>
</dbReference>
<dbReference type="CDD" id="cd05401">
    <property type="entry name" value="NT_GlnE_GlnD_like"/>
    <property type="match status" value="1"/>
</dbReference>
<dbReference type="GeneID" id="58922461"/>
<dbReference type="Pfam" id="PF03445">
    <property type="entry name" value="DUF294"/>
    <property type="match status" value="1"/>
</dbReference>
<dbReference type="SUPFAM" id="SSF51206">
    <property type="entry name" value="cAMP-binding domain-like"/>
    <property type="match status" value="1"/>
</dbReference>
<dbReference type="GO" id="GO:0008773">
    <property type="term" value="F:[protein-PII] uridylyltransferase activity"/>
    <property type="evidence" value="ECO:0007669"/>
    <property type="project" value="InterPro"/>
</dbReference>
<organism evidence="4 5">
    <name type="scientific">Aeromonas sobria</name>
    <dbReference type="NCBI Taxonomy" id="646"/>
    <lineage>
        <taxon>Bacteria</taxon>
        <taxon>Pseudomonadati</taxon>
        <taxon>Pseudomonadota</taxon>
        <taxon>Gammaproteobacteria</taxon>
        <taxon>Aeromonadales</taxon>
        <taxon>Aeromonadaceae</taxon>
        <taxon>Aeromonas</taxon>
    </lineage>
</organism>
<dbReference type="InterPro" id="IPR046342">
    <property type="entry name" value="CBS_dom_sf"/>
</dbReference>
<dbReference type="SMART" id="SM00116">
    <property type="entry name" value="CBS"/>
    <property type="match status" value="1"/>
</dbReference>
<dbReference type="PANTHER" id="PTHR43773">
    <property type="entry name" value="MAGNESIUM TRANSPORTER MGTE"/>
    <property type="match status" value="1"/>
</dbReference>
<dbReference type="InterPro" id="IPR014710">
    <property type="entry name" value="RmlC-like_jellyroll"/>
</dbReference>
<name>A0A1S2CT95_AERSO</name>
<dbReference type="InterPro" id="IPR018490">
    <property type="entry name" value="cNMP-bd_dom_sf"/>
</dbReference>
<dbReference type="AlphaFoldDB" id="A0A1S2CT95"/>
<evidence type="ECO:0000259" key="2">
    <source>
        <dbReference type="PROSITE" id="PS50042"/>
    </source>
</evidence>
<evidence type="ECO:0000313" key="5">
    <source>
        <dbReference type="Proteomes" id="UP000179934"/>
    </source>
</evidence>
<dbReference type="InterPro" id="IPR005105">
    <property type="entry name" value="GlnD_Uridyltrans_N"/>
</dbReference>
<comment type="caution">
    <text evidence="4">The sequence shown here is derived from an EMBL/GenBank/DDBJ whole genome shotgun (WGS) entry which is preliminary data.</text>
</comment>
<feature type="domain" description="Cyclic nucleotide-binding" evidence="2">
    <location>
        <begin position="11"/>
        <end position="57"/>
    </location>
</feature>
<dbReference type="InterPro" id="IPR000595">
    <property type="entry name" value="cNMP-bd_dom"/>
</dbReference>
<sequence length="601" mass="67153">MSTLFNFARPPFDRLDEAARERLSRHLSLCYFRAGDLLLKEGDEPPGLYLIIKGAVEESAPHHQFGDYGVDDLFDVRAQFDGRCRHRFTALEDSLCQLIPRHTFLALCEQDPQFASYFTANLAERQQQQEQREQLGQKNLAEFILTRIEPGHLQAPLIVDSKLSLLAATEAMVSKGTDCLLYPAHDGSLTLATRKTLLHALTLKGLPLTAPLSVLTPTPLIGLPLESYLFDALLLMTRHRIKRLVVWRGNEVAGILQLTQVLGLFSTHSHVLTLRIARADSLPALEAVAREQQQLTRSLFAQGIHTAFLMKLIATINEQLIAKAFALVIPPEVQNNVCLLMLGSEGRGEQILKTDQDNALILPEGLAWPSQTADLAAFSALLELLGYPLCPGQVMVNNPAWVKTGSEWQRAIANACTTAKEDELLWLATLADAHPIAGDRQLHLPVARALREQLADRRDLLAEMVRPAVAFHAPLTLFGRLEQRPDGLDLKRGGLFPLVHGIRMLALEAGILETSTLGRIDALVTAERLSADYGSNLAEAFRLFIRLRLRSQLKERSQLKGGNSRVQIQDLSHSERDLLRQALHQVKKFQQWLTLHFRLRQ</sequence>
<keyword evidence="1" id="KW-0129">CBS domain</keyword>
<dbReference type="STRING" id="646.BJD16_16575"/>
<evidence type="ECO:0000259" key="3">
    <source>
        <dbReference type="PROSITE" id="PS51371"/>
    </source>
</evidence>
<dbReference type="Pfam" id="PF00027">
    <property type="entry name" value="cNMP_binding"/>
    <property type="match status" value="1"/>
</dbReference>
<dbReference type="InterPro" id="IPR006669">
    <property type="entry name" value="MgtE_transporter"/>
</dbReference>
<evidence type="ECO:0000313" key="4">
    <source>
        <dbReference type="EMBL" id="OHY91379.1"/>
    </source>
</evidence>
<dbReference type="Gene3D" id="2.60.120.10">
    <property type="entry name" value="Jelly Rolls"/>
    <property type="match status" value="1"/>
</dbReference>
<dbReference type="PANTHER" id="PTHR43773:SF1">
    <property type="entry name" value="MAGNESIUM TRANSPORTER MGTE"/>
    <property type="match status" value="1"/>
</dbReference>